<dbReference type="KEGG" id="vg:19736357"/>
<protein>
    <submittedName>
        <fullName evidence="1">Uncharacterized protein</fullName>
    </submittedName>
</protein>
<dbReference type="RefSeq" id="YP_009044258.1">
    <property type="nucleotide sequence ID" value="NC_024379.1"/>
</dbReference>
<name>A0A060DAF2_9CAUD</name>
<evidence type="ECO:0000313" key="2">
    <source>
        <dbReference type="Proteomes" id="UP000026987"/>
    </source>
</evidence>
<keyword evidence="2" id="KW-1185">Reference proteome</keyword>
<proteinExistence type="predicted"/>
<sequence length="95" mass="11087">MGMFSRAHSGNLNTLRTAINNWQTETDYNADVSTWFDPVMNRTCIKAVIAHVHTREVLIEKDFTEYPNIRDADVQTIVIATWFNKQFNDYTGRFL</sequence>
<accession>A0A060DAF2</accession>
<dbReference type="GeneID" id="19736357"/>
<organism evidence="1 2">
    <name type="scientific">Escherichia phage PE3-1</name>
    <dbReference type="NCBI Taxonomy" id="1498170"/>
    <lineage>
        <taxon>Viruses</taxon>
        <taxon>Duplodnaviria</taxon>
        <taxon>Heunggongvirae</taxon>
        <taxon>Uroviricota</taxon>
        <taxon>Caudoviricetes</taxon>
        <taxon>Autographivirales</taxon>
        <taxon>Autotranscriptaviridae</taxon>
        <taxon>Studiervirinae</taxon>
        <taxon>Kayfunavirus</taxon>
        <taxon>Kayfunavirus PE31</taxon>
    </lineage>
</organism>
<gene>
    <name evidence="1" type="ORF">PE3_010</name>
</gene>
<dbReference type="EMBL" id="KJ748011">
    <property type="protein sequence ID" value="AIB06965.1"/>
    <property type="molecule type" value="Genomic_DNA"/>
</dbReference>
<dbReference type="Proteomes" id="UP000026987">
    <property type="component" value="Genome"/>
</dbReference>
<reference evidence="2" key="1">
    <citation type="submission" date="2014-04" db="EMBL/GenBank/DDBJ databases">
        <title>New E.coli O157:H7 phage PE-3 complete genome.</title>
        <authorList>
            <person name="Xin Y."/>
            <person name="Chun L.X."/>
            <person name="Juan L."/>
            <person name="Jing H."/>
        </authorList>
    </citation>
    <scope>NUCLEOTIDE SEQUENCE [LARGE SCALE GENOMIC DNA]</scope>
</reference>
<evidence type="ECO:0000313" key="1">
    <source>
        <dbReference type="EMBL" id="AIB06965.1"/>
    </source>
</evidence>
<dbReference type="OrthoDB" id="18751at10239"/>